<protein>
    <recommendedName>
        <fullName evidence="3">HTH tetR-type domain-containing protein</fullName>
    </recommendedName>
</protein>
<gene>
    <name evidence="4" type="ORF">BJF91_08065</name>
</gene>
<evidence type="ECO:0000256" key="2">
    <source>
        <dbReference type="PROSITE-ProRule" id="PRU00335"/>
    </source>
</evidence>
<keyword evidence="5" id="KW-1185">Reference proteome</keyword>
<dbReference type="Gene3D" id="1.10.357.10">
    <property type="entry name" value="Tetracycline Repressor, domain 2"/>
    <property type="match status" value="1"/>
</dbReference>
<evidence type="ECO:0000313" key="4">
    <source>
        <dbReference type="EMBL" id="OLP48101.1"/>
    </source>
</evidence>
<dbReference type="STRING" id="887144.BJF91_08065"/>
<evidence type="ECO:0000259" key="3">
    <source>
        <dbReference type="PROSITE" id="PS50977"/>
    </source>
</evidence>
<dbReference type="AlphaFoldDB" id="A0A1Q9A0J8"/>
<name>A0A1Q9A0J8_9HYPH</name>
<dbReference type="Pfam" id="PF00440">
    <property type="entry name" value="TetR_N"/>
    <property type="match status" value="1"/>
</dbReference>
<feature type="DNA-binding region" description="H-T-H motif" evidence="2">
    <location>
        <begin position="49"/>
        <end position="68"/>
    </location>
</feature>
<keyword evidence="1 2" id="KW-0238">DNA-binding</keyword>
<comment type="caution">
    <text evidence="4">The sequence shown here is derived from an EMBL/GenBank/DDBJ whole genome shotgun (WGS) entry which is preliminary data.</text>
</comment>
<dbReference type="SUPFAM" id="SSF46689">
    <property type="entry name" value="Homeodomain-like"/>
    <property type="match status" value="1"/>
</dbReference>
<dbReference type="InterPro" id="IPR001647">
    <property type="entry name" value="HTH_TetR"/>
</dbReference>
<evidence type="ECO:0000256" key="1">
    <source>
        <dbReference type="ARBA" id="ARBA00023125"/>
    </source>
</evidence>
<organism evidence="4 5">
    <name type="scientific">Allorhizobium taibaishanense</name>
    <dbReference type="NCBI Taxonomy" id="887144"/>
    <lineage>
        <taxon>Bacteria</taxon>
        <taxon>Pseudomonadati</taxon>
        <taxon>Pseudomonadota</taxon>
        <taxon>Alphaproteobacteria</taxon>
        <taxon>Hyphomicrobiales</taxon>
        <taxon>Rhizobiaceae</taxon>
        <taxon>Rhizobium/Agrobacterium group</taxon>
        <taxon>Allorhizobium</taxon>
    </lineage>
</organism>
<proteinExistence type="predicted"/>
<dbReference type="EMBL" id="MKIN01000024">
    <property type="protein sequence ID" value="OLP48101.1"/>
    <property type="molecule type" value="Genomic_DNA"/>
</dbReference>
<dbReference type="InterPro" id="IPR009057">
    <property type="entry name" value="Homeodomain-like_sf"/>
</dbReference>
<dbReference type="PROSITE" id="PS50977">
    <property type="entry name" value="HTH_TETR_2"/>
    <property type="match status" value="1"/>
</dbReference>
<reference evidence="4 5" key="1">
    <citation type="submission" date="2016-09" db="EMBL/GenBank/DDBJ databases">
        <title>Rhizobium oryziradicis sp. nov., isolated from the root of rice.</title>
        <authorList>
            <person name="Zhao J."/>
            <person name="Zhang X."/>
        </authorList>
    </citation>
    <scope>NUCLEOTIDE SEQUENCE [LARGE SCALE GENOMIC DNA]</scope>
    <source>
        <strain evidence="4 5">14971</strain>
    </source>
</reference>
<dbReference type="GO" id="GO:0003677">
    <property type="term" value="F:DNA binding"/>
    <property type="evidence" value="ECO:0007669"/>
    <property type="project" value="UniProtKB-UniRule"/>
</dbReference>
<feature type="domain" description="HTH tetR-type" evidence="3">
    <location>
        <begin position="26"/>
        <end position="86"/>
    </location>
</feature>
<accession>A0A1Q9A0J8</accession>
<sequence>MNKTAVCDNPDNMDDIVKRPRQKRSRDTLEQLMNAGVELLMQGEESEFSVARLSVKSGVSIGSIYQRFGSKEMIYLALQARVLEAMDAQAMRLFPTHRLDNMDDAAVIRDAVMRFCKHVSDHEKTIVALARLDGGNPRAVERGAQSCMKMGKAFETYLQTALGDTRQDAYDRCFRMMFSCTWVRIVGAPIAFDVTTADWTAFCDFLGDMCVAYLLQADADFKGRS</sequence>
<dbReference type="Proteomes" id="UP000185598">
    <property type="component" value="Unassembled WGS sequence"/>
</dbReference>
<evidence type="ECO:0000313" key="5">
    <source>
        <dbReference type="Proteomes" id="UP000185598"/>
    </source>
</evidence>